<dbReference type="SUPFAM" id="SSF55781">
    <property type="entry name" value="GAF domain-like"/>
    <property type="match status" value="1"/>
</dbReference>
<dbReference type="SMART" id="SM00331">
    <property type="entry name" value="PP2C_SIG"/>
    <property type="match status" value="1"/>
</dbReference>
<dbReference type="InterPro" id="IPR052016">
    <property type="entry name" value="Bact_Sigma-Reg"/>
</dbReference>
<keyword evidence="5" id="KW-1185">Reference proteome</keyword>
<dbReference type="InterPro" id="IPR029016">
    <property type="entry name" value="GAF-like_dom_sf"/>
</dbReference>
<dbReference type="InterPro" id="IPR001932">
    <property type="entry name" value="PPM-type_phosphatase-like_dom"/>
</dbReference>
<dbReference type="KEGG" id="ole:K0B96_09010"/>
<name>A0A8F9TZP7_9BACT</name>
<dbReference type="Gene3D" id="3.30.450.40">
    <property type="match status" value="1"/>
</dbReference>
<evidence type="ECO:0000313" key="5">
    <source>
        <dbReference type="Proteomes" id="UP000825051"/>
    </source>
</evidence>
<dbReference type="Gene3D" id="3.60.40.10">
    <property type="entry name" value="PPM-type phosphatase domain"/>
    <property type="match status" value="1"/>
</dbReference>
<organism evidence="4 5">
    <name type="scientific">Horticoccus luteus</name>
    <dbReference type="NCBI Taxonomy" id="2862869"/>
    <lineage>
        <taxon>Bacteria</taxon>
        <taxon>Pseudomonadati</taxon>
        <taxon>Verrucomicrobiota</taxon>
        <taxon>Opitutia</taxon>
        <taxon>Opitutales</taxon>
        <taxon>Opitutaceae</taxon>
        <taxon>Horticoccus</taxon>
    </lineage>
</organism>
<accession>A0A8F9TZP7</accession>
<dbReference type="PANTHER" id="PTHR43156:SF2">
    <property type="entry name" value="STAGE II SPORULATION PROTEIN E"/>
    <property type="match status" value="1"/>
</dbReference>
<dbReference type="InterPro" id="IPR036457">
    <property type="entry name" value="PPM-type-like_dom_sf"/>
</dbReference>
<gene>
    <name evidence="4" type="ORF">K0B96_09010</name>
</gene>
<reference evidence="4" key="1">
    <citation type="submission" date="2021-08" db="EMBL/GenBank/DDBJ databases">
        <title>Genome of a novel bacterium of the phylum Verrucomicrobia, Oleiharenicola sp. KSB-15.</title>
        <authorList>
            <person name="Chung J.-H."/>
            <person name="Ahn J.-H."/>
            <person name="Yoon Y."/>
            <person name="Kim D.-Y."/>
            <person name="An S.-H."/>
            <person name="Park I."/>
            <person name="Yeon J."/>
        </authorList>
    </citation>
    <scope>NUCLEOTIDE SEQUENCE</scope>
    <source>
        <strain evidence="4">KSB-15</strain>
    </source>
</reference>
<evidence type="ECO:0000313" key="4">
    <source>
        <dbReference type="EMBL" id="QYM80718.1"/>
    </source>
</evidence>
<feature type="domain" description="GAF" evidence="2">
    <location>
        <begin position="59"/>
        <end position="226"/>
    </location>
</feature>
<dbReference type="SMART" id="SM00065">
    <property type="entry name" value="GAF"/>
    <property type="match status" value="1"/>
</dbReference>
<evidence type="ECO:0000256" key="1">
    <source>
        <dbReference type="ARBA" id="ARBA00022801"/>
    </source>
</evidence>
<proteinExistence type="predicted"/>
<dbReference type="RefSeq" id="WP_220166314.1">
    <property type="nucleotide sequence ID" value="NZ_CP080507.1"/>
</dbReference>
<dbReference type="Pfam" id="PF13185">
    <property type="entry name" value="GAF_2"/>
    <property type="match status" value="1"/>
</dbReference>
<dbReference type="SUPFAM" id="SSF81606">
    <property type="entry name" value="PP2C-like"/>
    <property type="match status" value="1"/>
</dbReference>
<sequence length="478" mass="52395">MLLVFIGILIGAVPLLWSMYRARRQTERIEEEKQQVTQERQQVVDFMHHMVEALGEGLSPAELHQRVVHAAILCSGALSACLFERTEAGRVRTAAVEGLFPPHRPLDVTDRAKLATRARFIEQVLRAETFPDNEGIVGAVIQTGRGQLVADAAVDPRVVRHDDLALKVRSVIAVPLQFRDRFFGVLAVANSADGEPFTETDFSLMQSLAEQAALALHNAEFLHYQIEKKQLDLDLSLASGIQQMLLPRAFPQIAGLEVDARYTPAQKVGGDFYDLIPLDAQRLGVAVADVSGKGIPASLLMAICRTNLRQIAPRHISPAAALVELNRTLGAEVLRGMFITLVYAVIDAVQNDVVFARAGHELPLLCRRDATGVARSEFVGSEGMPVGMVPDELFAGVIADRRESFRPGDVFMLYTDGITEAPNPEQKEFAAPRLLDAVNALHTRPAAEINDGLIEIVARFTAGEPQRDDLTVVTLRRS</sequence>
<dbReference type="InterPro" id="IPR003018">
    <property type="entry name" value="GAF"/>
</dbReference>
<dbReference type="Proteomes" id="UP000825051">
    <property type="component" value="Chromosome"/>
</dbReference>
<dbReference type="EMBL" id="CP080507">
    <property type="protein sequence ID" value="QYM80718.1"/>
    <property type="molecule type" value="Genomic_DNA"/>
</dbReference>
<dbReference type="AlphaFoldDB" id="A0A8F9TZP7"/>
<dbReference type="GO" id="GO:0016791">
    <property type="term" value="F:phosphatase activity"/>
    <property type="evidence" value="ECO:0007669"/>
    <property type="project" value="TreeGrafter"/>
</dbReference>
<evidence type="ECO:0000259" key="3">
    <source>
        <dbReference type="SMART" id="SM00331"/>
    </source>
</evidence>
<dbReference type="PANTHER" id="PTHR43156">
    <property type="entry name" value="STAGE II SPORULATION PROTEIN E-RELATED"/>
    <property type="match status" value="1"/>
</dbReference>
<feature type="domain" description="PPM-type phosphatase" evidence="3">
    <location>
        <begin position="253"/>
        <end position="477"/>
    </location>
</feature>
<keyword evidence="1" id="KW-0378">Hydrolase</keyword>
<dbReference type="Pfam" id="PF07228">
    <property type="entry name" value="SpoIIE"/>
    <property type="match status" value="1"/>
</dbReference>
<protein>
    <submittedName>
        <fullName evidence="4">SpoIIE family protein phosphatase</fullName>
    </submittedName>
</protein>
<evidence type="ECO:0000259" key="2">
    <source>
        <dbReference type="SMART" id="SM00065"/>
    </source>
</evidence>